<feature type="transmembrane region" description="Helical" evidence="1">
    <location>
        <begin position="108"/>
        <end position="128"/>
    </location>
</feature>
<name>A0A0H2TJA2_MAGP6</name>
<reference evidence="2" key="2">
    <citation type="submission" date="2011-03" db="EMBL/GenBank/DDBJ databases">
        <title>Annotation of Magnaporthe poae ATCC 64411.</title>
        <authorList>
            <person name="Ma L.-J."/>
            <person name="Dead R."/>
            <person name="Young S.K."/>
            <person name="Zeng Q."/>
            <person name="Gargeya S."/>
            <person name="Fitzgerald M."/>
            <person name="Haas B."/>
            <person name="Abouelleil A."/>
            <person name="Alvarado L."/>
            <person name="Arachchi H.M."/>
            <person name="Berlin A."/>
            <person name="Brown A."/>
            <person name="Chapman S.B."/>
            <person name="Chen Z."/>
            <person name="Dunbar C."/>
            <person name="Freedman E."/>
            <person name="Gearin G."/>
            <person name="Gellesch M."/>
            <person name="Goldberg J."/>
            <person name="Griggs A."/>
            <person name="Gujja S."/>
            <person name="Heiman D."/>
            <person name="Howarth C."/>
            <person name="Larson L."/>
            <person name="Lui A."/>
            <person name="MacDonald P.J.P."/>
            <person name="Mehta T."/>
            <person name="Montmayeur A."/>
            <person name="Murphy C."/>
            <person name="Neiman D."/>
            <person name="Pearson M."/>
            <person name="Priest M."/>
            <person name="Roberts A."/>
            <person name="Saif S."/>
            <person name="Shea T."/>
            <person name="Shenoy N."/>
            <person name="Sisk P."/>
            <person name="Stolte C."/>
            <person name="Sykes S."/>
            <person name="Yandava C."/>
            <person name="Wortman J."/>
            <person name="Nusbaum C."/>
            <person name="Birren B."/>
        </authorList>
    </citation>
    <scope>NUCLEOTIDE SEQUENCE</scope>
    <source>
        <strain evidence="2">ATCC 64411</strain>
    </source>
</reference>
<organism evidence="2">
    <name type="scientific">Magnaporthiopsis poae (strain ATCC 64411 / 73-15)</name>
    <name type="common">Kentucky bluegrass fungus</name>
    <name type="synonym">Magnaporthe poae</name>
    <dbReference type="NCBI Taxonomy" id="644358"/>
    <lineage>
        <taxon>Eukaryota</taxon>
        <taxon>Fungi</taxon>
        <taxon>Dikarya</taxon>
        <taxon>Ascomycota</taxon>
        <taxon>Pezizomycotina</taxon>
        <taxon>Sordariomycetes</taxon>
        <taxon>Sordariomycetidae</taxon>
        <taxon>Magnaporthales</taxon>
        <taxon>Magnaporthaceae</taxon>
        <taxon>Magnaporthiopsis</taxon>
    </lineage>
</organism>
<protein>
    <submittedName>
        <fullName evidence="2">Uncharacterized protein</fullName>
    </submittedName>
</protein>
<evidence type="ECO:0000256" key="1">
    <source>
        <dbReference type="SAM" id="Phobius"/>
    </source>
</evidence>
<keyword evidence="1" id="KW-0812">Transmembrane</keyword>
<proteinExistence type="predicted"/>
<accession>A0A0H2TJA2</accession>
<dbReference type="EMBL" id="GL876967">
    <property type="protein sequence ID" value="KLU84095.1"/>
    <property type="molecule type" value="Genomic_DNA"/>
</dbReference>
<reference evidence="2" key="1">
    <citation type="submission" date="2010-05" db="EMBL/GenBank/DDBJ databases">
        <title>The Genome Sequence of Magnaporthe poae strain ATCC 64411.</title>
        <authorList>
            <consortium name="The Broad Institute Genome Sequencing Platform"/>
            <consortium name="Broad Institute Genome Sequencing Center for Infectious Disease"/>
            <person name="Ma L.-J."/>
            <person name="Dead R."/>
            <person name="Young S."/>
            <person name="Zeng Q."/>
            <person name="Koehrsen M."/>
            <person name="Alvarado L."/>
            <person name="Berlin A."/>
            <person name="Chapman S.B."/>
            <person name="Chen Z."/>
            <person name="Freedman E."/>
            <person name="Gellesch M."/>
            <person name="Goldberg J."/>
            <person name="Griggs A."/>
            <person name="Gujja S."/>
            <person name="Heilman E.R."/>
            <person name="Heiman D."/>
            <person name="Hepburn T."/>
            <person name="Howarth C."/>
            <person name="Jen D."/>
            <person name="Larson L."/>
            <person name="Mehta T."/>
            <person name="Neiman D."/>
            <person name="Pearson M."/>
            <person name="Roberts A."/>
            <person name="Saif S."/>
            <person name="Shea T."/>
            <person name="Shenoy N."/>
            <person name="Sisk P."/>
            <person name="Stolte C."/>
            <person name="Sykes S."/>
            <person name="Walk T."/>
            <person name="White J."/>
            <person name="Yandava C."/>
            <person name="Haas B."/>
            <person name="Nusbaum C."/>
            <person name="Birren B."/>
        </authorList>
    </citation>
    <scope>NUCLEOTIDE SEQUENCE</scope>
    <source>
        <strain evidence="2">ATCC 64411</strain>
    </source>
</reference>
<sequence>RPFCCDNVAIKSITVPPGLPPLCDQRRRKCSFPLCFPAMFVLCRPGLARSFRFALPALTRHAMVAKGRQARHDAVQCVPSPFAFLHCLPLSLEMSWSFFPFDSLRPTFFFLFFFFFFLSAPSFCLPFSPAVIPTLPHPCSFGPLLPRLRPHSASRPSTPESILLLSSCQPNPGPVHTVRHPVVLSPACLLCDPSHPPRGCQ</sequence>
<dbReference type="AlphaFoldDB" id="A0A0H2TJA2"/>
<feature type="non-terminal residue" evidence="2">
    <location>
        <position position="1"/>
    </location>
</feature>
<gene>
    <name evidence="2" type="ORF">MAPG_03140</name>
</gene>
<dbReference type="VEuPathDB" id="FungiDB:MAPG_03140"/>
<evidence type="ECO:0000313" key="2">
    <source>
        <dbReference type="EMBL" id="KLU84095.1"/>
    </source>
</evidence>
<keyword evidence="1" id="KW-1133">Transmembrane helix</keyword>
<keyword evidence="1" id="KW-0472">Membrane</keyword>